<dbReference type="Proteomes" id="UP001054945">
    <property type="component" value="Unassembled WGS sequence"/>
</dbReference>
<proteinExistence type="predicted"/>
<dbReference type="AlphaFoldDB" id="A0AAV4T0A4"/>
<evidence type="ECO:0000313" key="1">
    <source>
        <dbReference type="EMBL" id="GIY39134.1"/>
    </source>
</evidence>
<sequence>MIDRISGIESYFCVSSSPVKRNILNEKEKSETRCSERKEKCLPKNSAARYCWRFAFRPQKIVKMLFQQEVQCLRWLEVG</sequence>
<accession>A0AAV4T0A4</accession>
<comment type="caution">
    <text evidence="1">The sequence shown here is derived from an EMBL/GenBank/DDBJ whole genome shotgun (WGS) entry which is preliminary data.</text>
</comment>
<reference evidence="1 2" key="1">
    <citation type="submission" date="2021-06" db="EMBL/GenBank/DDBJ databases">
        <title>Caerostris extrusa draft genome.</title>
        <authorList>
            <person name="Kono N."/>
            <person name="Arakawa K."/>
        </authorList>
    </citation>
    <scope>NUCLEOTIDE SEQUENCE [LARGE SCALE GENOMIC DNA]</scope>
</reference>
<gene>
    <name evidence="1" type="ORF">CEXT_470631</name>
</gene>
<organism evidence="1 2">
    <name type="scientific">Caerostris extrusa</name>
    <name type="common">Bark spider</name>
    <name type="synonym">Caerostris bankana</name>
    <dbReference type="NCBI Taxonomy" id="172846"/>
    <lineage>
        <taxon>Eukaryota</taxon>
        <taxon>Metazoa</taxon>
        <taxon>Ecdysozoa</taxon>
        <taxon>Arthropoda</taxon>
        <taxon>Chelicerata</taxon>
        <taxon>Arachnida</taxon>
        <taxon>Araneae</taxon>
        <taxon>Araneomorphae</taxon>
        <taxon>Entelegynae</taxon>
        <taxon>Araneoidea</taxon>
        <taxon>Araneidae</taxon>
        <taxon>Caerostris</taxon>
    </lineage>
</organism>
<evidence type="ECO:0000313" key="2">
    <source>
        <dbReference type="Proteomes" id="UP001054945"/>
    </source>
</evidence>
<protein>
    <submittedName>
        <fullName evidence="1">Uncharacterized protein</fullName>
    </submittedName>
</protein>
<keyword evidence="2" id="KW-1185">Reference proteome</keyword>
<name>A0AAV4T0A4_CAEEX</name>
<dbReference type="EMBL" id="BPLR01010411">
    <property type="protein sequence ID" value="GIY39134.1"/>
    <property type="molecule type" value="Genomic_DNA"/>
</dbReference>